<dbReference type="Proteomes" id="UP001321825">
    <property type="component" value="Chromosome"/>
</dbReference>
<organism evidence="3 4">
    <name type="scientific">Methylomarinovum caldicuralii</name>
    <dbReference type="NCBI Taxonomy" id="438856"/>
    <lineage>
        <taxon>Bacteria</taxon>
        <taxon>Pseudomonadati</taxon>
        <taxon>Pseudomonadota</taxon>
        <taxon>Gammaproteobacteria</taxon>
        <taxon>Methylococcales</taxon>
        <taxon>Methylothermaceae</taxon>
        <taxon>Methylomarinovum</taxon>
    </lineage>
</organism>
<keyword evidence="1" id="KW-0472">Membrane</keyword>
<dbReference type="Pfam" id="PF00884">
    <property type="entry name" value="Sulfatase"/>
    <property type="match status" value="1"/>
</dbReference>
<keyword evidence="1" id="KW-0812">Transmembrane</keyword>
<dbReference type="PANTHER" id="PTHR43751">
    <property type="entry name" value="SULFATASE"/>
    <property type="match status" value="1"/>
</dbReference>
<dbReference type="Gene3D" id="3.40.720.10">
    <property type="entry name" value="Alkaline Phosphatase, subunit A"/>
    <property type="match status" value="1"/>
</dbReference>
<reference evidence="4" key="1">
    <citation type="journal article" date="2024" name="Int. J. Syst. Evol. Microbiol.">
        <title>Methylomarinovum tepidoasis sp. nov., a moderately thermophilic methanotroph of the family Methylothermaceae isolated from a deep-sea hydrothermal field.</title>
        <authorList>
            <person name="Hirayama H."/>
            <person name="Takaki Y."/>
            <person name="Abe M."/>
            <person name="Miyazaki M."/>
            <person name="Uematsu K."/>
            <person name="Matsui Y."/>
            <person name="Takai K."/>
        </authorList>
    </citation>
    <scope>NUCLEOTIDE SEQUENCE [LARGE SCALE GENOMIC DNA]</scope>
    <source>
        <strain evidence="4">IT-9</strain>
    </source>
</reference>
<dbReference type="PANTHER" id="PTHR43751:SF3">
    <property type="entry name" value="SULFATASE N-TERMINAL DOMAIN-CONTAINING PROTEIN"/>
    <property type="match status" value="1"/>
</dbReference>
<feature type="domain" description="Sulfatase N-terminal" evidence="2">
    <location>
        <begin position="206"/>
        <end position="548"/>
    </location>
</feature>
<feature type="transmembrane region" description="Helical" evidence="1">
    <location>
        <begin position="62"/>
        <end position="84"/>
    </location>
</feature>
<keyword evidence="1" id="KW-1133">Transmembrane helix</keyword>
<accession>A0AAU9C3A0</accession>
<dbReference type="RefSeq" id="WP_317704548.1">
    <property type="nucleotide sequence ID" value="NZ_AP024714.1"/>
</dbReference>
<proteinExistence type="predicted"/>
<feature type="transmembrane region" description="Helical" evidence="1">
    <location>
        <begin position="176"/>
        <end position="195"/>
    </location>
</feature>
<protein>
    <recommendedName>
        <fullName evidence="2">Sulfatase N-terminal domain-containing protein</fullName>
    </recommendedName>
</protein>
<name>A0AAU9C3A0_9GAMM</name>
<dbReference type="InterPro" id="IPR052701">
    <property type="entry name" value="GAG_Ulvan_Degrading_Sulfatases"/>
</dbReference>
<dbReference type="InterPro" id="IPR017850">
    <property type="entry name" value="Alkaline_phosphatase_core_sf"/>
</dbReference>
<sequence length="679" mass="76226">MNSFWNLLSQSLTVNALPALVASLALLGMSLLHFSRTGPRIREEIILHYRAYTAGCVLRQALWAFLILFWLGGFGQLGYLALVAGGRLAFSWPGSLLAGSIAIAILAGFQFLRHLLHIPAALMMSWPYDIRRLYPLWRRLTVTRLRWLGLALAGGWLGLLVWGLEAADAAARNGLLAALGLWLLPVLMTLEFPALPRRHRRAGKRPNLLLIGCDTLRADRISADYPRNVAPFLKTLAQRGTLFTRCYTPIARTAPSLATLLTGTDPQKHGVVFNFMGDDSTTLPVKALPRILAEHGYHTEAISDWSGSDLGKFSFGFHKTLMPADQWNFRYLLRQGPKELRLFLGLFSHNCLGRWLLPELYYLAGAPLTGQLGRLARKRLSALGRHKQPFCLTLFLGTCHPPFGSEYPYYRFFADPNYRGASLFAMARLTDPMEILRSQQEPREAFDLDQIIDLYDGCVRRFDDEVRAICHHLQRCGLDRDTIVVVFSDHGMELFEHGTWGQGNSAIGEQSNRIPVLIFDPRQPGRGRIDGAVRATDLVPTLLDLIDISPPSHLDGVSLKTVLSGQEPLPELAATFRTGLWLTRHPGMSPSHLAYPDLVELLHIPDRRSGTLAIQPQYRQRIEKARDVAVCRGRWKLVRLALNPHPRYLLFDLETDPGCHEDVSDRHPDIVAALKSYLD</sequence>
<feature type="transmembrane region" description="Helical" evidence="1">
    <location>
        <begin position="96"/>
        <end position="124"/>
    </location>
</feature>
<evidence type="ECO:0000256" key="1">
    <source>
        <dbReference type="SAM" id="Phobius"/>
    </source>
</evidence>
<dbReference type="AlphaFoldDB" id="A0AAU9C3A0"/>
<dbReference type="InterPro" id="IPR000917">
    <property type="entry name" value="Sulfatase_N"/>
</dbReference>
<dbReference type="Gene3D" id="3.30.1120.10">
    <property type="match status" value="1"/>
</dbReference>
<dbReference type="KEGG" id="mcau:MIT9_P1723"/>
<keyword evidence="4" id="KW-1185">Reference proteome</keyword>
<gene>
    <name evidence="3" type="ORF">MIT9_P1723</name>
</gene>
<feature type="transmembrane region" description="Helical" evidence="1">
    <location>
        <begin position="145"/>
        <end position="164"/>
    </location>
</feature>
<dbReference type="SUPFAM" id="SSF53649">
    <property type="entry name" value="Alkaline phosphatase-like"/>
    <property type="match status" value="1"/>
</dbReference>
<evidence type="ECO:0000313" key="3">
    <source>
        <dbReference type="EMBL" id="BCX82138.1"/>
    </source>
</evidence>
<dbReference type="CDD" id="cd16148">
    <property type="entry name" value="sulfatase_like"/>
    <property type="match status" value="1"/>
</dbReference>
<evidence type="ECO:0000259" key="2">
    <source>
        <dbReference type="Pfam" id="PF00884"/>
    </source>
</evidence>
<evidence type="ECO:0000313" key="4">
    <source>
        <dbReference type="Proteomes" id="UP001321825"/>
    </source>
</evidence>
<dbReference type="EMBL" id="AP024714">
    <property type="protein sequence ID" value="BCX82138.1"/>
    <property type="molecule type" value="Genomic_DNA"/>
</dbReference>
<feature type="transmembrane region" description="Helical" evidence="1">
    <location>
        <begin position="12"/>
        <end position="32"/>
    </location>
</feature>